<gene>
    <name evidence="1" type="ORF">L2E82_48779</name>
</gene>
<evidence type="ECO:0000313" key="2">
    <source>
        <dbReference type="Proteomes" id="UP001055811"/>
    </source>
</evidence>
<comment type="caution">
    <text evidence="1">The sequence shown here is derived from an EMBL/GenBank/DDBJ whole genome shotgun (WGS) entry which is preliminary data.</text>
</comment>
<dbReference type="EMBL" id="CM042017">
    <property type="protein sequence ID" value="KAI3690627.1"/>
    <property type="molecule type" value="Genomic_DNA"/>
</dbReference>
<organism evidence="1 2">
    <name type="scientific">Cichorium intybus</name>
    <name type="common">Chicory</name>
    <dbReference type="NCBI Taxonomy" id="13427"/>
    <lineage>
        <taxon>Eukaryota</taxon>
        <taxon>Viridiplantae</taxon>
        <taxon>Streptophyta</taxon>
        <taxon>Embryophyta</taxon>
        <taxon>Tracheophyta</taxon>
        <taxon>Spermatophyta</taxon>
        <taxon>Magnoliopsida</taxon>
        <taxon>eudicotyledons</taxon>
        <taxon>Gunneridae</taxon>
        <taxon>Pentapetalae</taxon>
        <taxon>asterids</taxon>
        <taxon>campanulids</taxon>
        <taxon>Asterales</taxon>
        <taxon>Asteraceae</taxon>
        <taxon>Cichorioideae</taxon>
        <taxon>Cichorieae</taxon>
        <taxon>Cichoriinae</taxon>
        <taxon>Cichorium</taxon>
    </lineage>
</organism>
<proteinExistence type="predicted"/>
<sequence>MNPTRYTKLHHRSVHPSIRLDFPGLPFTSPVSFLTSHASDLLHRDRHLLLVRLDFPGLAKRRVAHGKHLQVFTRNG</sequence>
<reference evidence="2" key="1">
    <citation type="journal article" date="2022" name="Mol. Ecol. Resour.">
        <title>The genomes of chicory, endive, great burdock and yacon provide insights into Asteraceae palaeo-polyploidization history and plant inulin production.</title>
        <authorList>
            <person name="Fan W."/>
            <person name="Wang S."/>
            <person name="Wang H."/>
            <person name="Wang A."/>
            <person name="Jiang F."/>
            <person name="Liu H."/>
            <person name="Zhao H."/>
            <person name="Xu D."/>
            <person name="Zhang Y."/>
        </authorList>
    </citation>
    <scope>NUCLEOTIDE SEQUENCE [LARGE SCALE GENOMIC DNA]</scope>
    <source>
        <strain evidence="2">cv. Punajuju</strain>
    </source>
</reference>
<keyword evidence="2" id="KW-1185">Reference proteome</keyword>
<protein>
    <submittedName>
        <fullName evidence="1">Uncharacterized protein</fullName>
    </submittedName>
</protein>
<name>A0ACB8YZA6_CICIN</name>
<reference evidence="1 2" key="2">
    <citation type="journal article" date="2022" name="Mol. Ecol. Resour.">
        <title>The genomes of chicory, endive, great burdock and yacon provide insights into Asteraceae paleo-polyploidization history and plant inulin production.</title>
        <authorList>
            <person name="Fan W."/>
            <person name="Wang S."/>
            <person name="Wang H."/>
            <person name="Wang A."/>
            <person name="Jiang F."/>
            <person name="Liu H."/>
            <person name="Zhao H."/>
            <person name="Xu D."/>
            <person name="Zhang Y."/>
        </authorList>
    </citation>
    <scope>NUCLEOTIDE SEQUENCE [LARGE SCALE GENOMIC DNA]</scope>
    <source>
        <strain evidence="2">cv. Punajuju</strain>
        <tissue evidence="1">Leaves</tissue>
    </source>
</reference>
<evidence type="ECO:0000313" key="1">
    <source>
        <dbReference type="EMBL" id="KAI3690627.1"/>
    </source>
</evidence>
<accession>A0ACB8YZA6</accession>
<dbReference type="Proteomes" id="UP001055811">
    <property type="component" value="Linkage Group LG09"/>
</dbReference>